<gene>
    <name evidence="4" type="ORF">IAB04_00300</name>
</gene>
<dbReference type="InterPro" id="IPR041698">
    <property type="entry name" value="Methyltransf_25"/>
</dbReference>
<dbReference type="EMBL" id="DVND01000009">
    <property type="protein sequence ID" value="HIU47782.1"/>
    <property type="molecule type" value="Genomic_DNA"/>
</dbReference>
<evidence type="ECO:0000256" key="2">
    <source>
        <dbReference type="ARBA" id="ARBA00022679"/>
    </source>
</evidence>
<feature type="domain" description="Methyltransferase" evidence="3">
    <location>
        <begin position="36"/>
        <end position="125"/>
    </location>
</feature>
<sequence length="260" mass="29457">MNIIWDAQKYTQAFSFVHQYGEDVLELLDLERDMAVLDLGCGNGALTKRLAERGVRAIGLDASAELLETARTHYPDLTFVRDDATAFVLDQPVDAVFSNAVLHWIDRVHQPAVLQHVYAALRDGGQFVFEFGGCGNNRRIHAALEQSFKERGLVYEMPFYFPTIGEYAGLLEQMGFRVTYMTLFDRMTPLQGENGLEEWIRMFVKQPFEDLAEDEKNSLIRRAAALLQSDLLRESVWYADYVRIRGKAVKLCSPGAVHAG</sequence>
<comment type="caution">
    <text evidence="4">The sequence shown here is derived from an EMBL/GenBank/DDBJ whole genome shotgun (WGS) entry which is preliminary data.</text>
</comment>
<evidence type="ECO:0000256" key="1">
    <source>
        <dbReference type="ARBA" id="ARBA00022603"/>
    </source>
</evidence>
<dbReference type="Pfam" id="PF13649">
    <property type="entry name" value="Methyltransf_25"/>
    <property type="match status" value="1"/>
</dbReference>
<proteinExistence type="predicted"/>
<dbReference type="AlphaFoldDB" id="A0A9D1S5Z3"/>
<evidence type="ECO:0000313" key="5">
    <source>
        <dbReference type="Proteomes" id="UP000824111"/>
    </source>
</evidence>
<name>A0A9D1S5Z3_9FIRM</name>
<dbReference type="InterPro" id="IPR029063">
    <property type="entry name" value="SAM-dependent_MTases_sf"/>
</dbReference>
<dbReference type="GO" id="GO:0008168">
    <property type="term" value="F:methyltransferase activity"/>
    <property type="evidence" value="ECO:0007669"/>
    <property type="project" value="UniProtKB-KW"/>
</dbReference>
<dbReference type="CDD" id="cd02440">
    <property type="entry name" value="AdoMet_MTases"/>
    <property type="match status" value="1"/>
</dbReference>
<reference evidence="4" key="2">
    <citation type="journal article" date="2021" name="PeerJ">
        <title>Extensive microbial diversity within the chicken gut microbiome revealed by metagenomics and culture.</title>
        <authorList>
            <person name="Gilroy R."/>
            <person name="Ravi A."/>
            <person name="Getino M."/>
            <person name="Pursley I."/>
            <person name="Horton D.L."/>
            <person name="Alikhan N.F."/>
            <person name="Baker D."/>
            <person name="Gharbi K."/>
            <person name="Hall N."/>
            <person name="Watson M."/>
            <person name="Adriaenssens E.M."/>
            <person name="Foster-Nyarko E."/>
            <person name="Jarju S."/>
            <person name="Secka A."/>
            <person name="Antonio M."/>
            <person name="Oren A."/>
            <person name="Chaudhuri R.R."/>
            <person name="La Ragione R."/>
            <person name="Hildebrand F."/>
            <person name="Pallen M.J."/>
        </authorList>
    </citation>
    <scope>NUCLEOTIDE SEQUENCE</scope>
    <source>
        <strain evidence="4">ChiSjej4B22-9803</strain>
    </source>
</reference>
<dbReference type="PANTHER" id="PTHR43861:SF1">
    <property type="entry name" value="TRANS-ACONITATE 2-METHYLTRANSFERASE"/>
    <property type="match status" value="1"/>
</dbReference>
<keyword evidence="2" id="KW-0808">Transferase</keyword>
<dbReference type="SUPFAM" id="SSF53335">
    <property type="entry name" value="S-adenosyl-L-methionine-dependent methyltransferases"/>
    <property type="match status" value="1"/>
</dbReference>
<dbReference type="Gene3D" id="3.40.50.150">
    <property type="entry name" value="Vaccinia Virus protein VP39"/>
    <property type="match status" value="1"/>
</dbReference>
<evidence type="ECO:0000313" key="4">
    <source>
        <dbReference type="EMBL" id="HIU47782.1"/>
    </source>
</evidence>
<reference evidence="4" key="1">
    <citation type="submission" date="2020-10" db="EMBL/GenBank/DDBJ databases">
        <authorList>
            <person name="Gilroy R."/>
        </authorList>
    </citation>
    <scope>NUCLEOTIDE SEQUENCE</scope>
    <source>
        <strain evidence="4">ChiSjej4B22-9803</strain>
    </source>
</reference>
<evidence type="ECO:0000259" key="3">
    <source>
        <dbReference type="Pfam" id="PF13649"/>
    </source>
</evidence>
<dbReference type="Proteomes" id="UP000824111">
    <property type="component" value="Unassembled WGS sequence"/>
</dbReference>
<accession>A0A9D1S5Z3</accession>
<organism evidence="4 5">
    <name type="scientific">Candidatus Avimonoglobus intestinipullorum</name>
    <dbReference type="NCBI Taxonomy" id="2840699"/>
    <lineage>
        <taxon>Bacteria</taxon>
        <taxon>Bacillati</taxon>
        <taxon>Bacillota</taxon>
        <taxon>Clostridia</taxon>
        <taxon>Eubacteriales</taxon>
        <taxon>Candidatus Avimonoglobus</taxon>
    </lineage>
</organism>
<keyword evidence="1 4" id="KW-0489">Methyltransferase</keyword>
<dbReference type="PANTHER" id="PTHR43861">
    <property type="entry name" value="TRANS-ACONITATE 2-METHYLTRANSFERASE-RELATED"/>
    <property type="match status" value="1"/>
</dbReference>
<protein>
    <submittedName>
        <fullName evidence="4">Methyltransferase domain-containing protein</fullName>
    </submittedName>
</protein>
<dbReference type="GO" id="GO:0032259">
    <property type="term" value="P:methylation"/>
    <property type="evidence" value="ECO:0007669"/>
    <property type="project" value="UniProtKB-KW"/>
</dbReference>